<dbReference type="InterPro" id="IPR036112">
    <property type="entry name" value="ComA_synth_sf"/>
</dbReference>
<gene>
    <name evidence="3" type="ORF">CALVIDRAFT_561828</name>
</gene>
<dbReference type="Pfam" id="PF02679">
    <property type="entry name" value="ComA"/>
    <property type="match status" value="1"/>
</dbReference>
<evidence type="ECO:0000313" key="4">
    <source>
        <dbReference type="Proteomes" id="UP000076738"/>
    </source>
</evidence>
<dbReference type="STRING" id="1330018.A0A167PKN9"/>
<proteinExistence type="inferred from homology"/>
<name>A0A167PKN9_CALVF</name>
<evidence type="ECO:0000313" key="3">
    <source>
        <dbReference type="EMBL" id="KZO98897.1"/>
    </source>
</evidence>
<dbReference type="Proteomes" id="UP000076738">
    <property type="component" value="Unassembled WGS sequence"/>
</dbReference>
<dbReference type="AlphaFoldDB" id="A0A167PKN9"/>
<dbReference type="InterPro" id="IPR003830">
    <property type="entry name" value="ComA_synth"/>
</dbReference>
<protein>
    <submittedName>
        <fullName evidence="3">Uncharacterized protein</fullName>
    </submittedName>
</protein>
<feature type="region of interest" description="Disordered" evidence="2">
    <location>
        <begin position="1"/>
        <end position="38"/>
    </location>
</feature>
<reference evidence="3 4" key="1">
    <citation type="journal article" date="2016" name="Mol. Biol. Evol.">
        <title>Comparative Genomics of Early-Diverging Mushroom-Forming Fungi Provides Insights into the Origins of Lignocellulose Decay Capabilities.</title>
        <authorList>
            <person name="Nagy L.G."/>
            <person name="Riley R."/>
            <person name="Tritt A."/>
            <person name="Adam C."/>
            <person name="Daum C."/>
            <person name="Floudas D."/>
            <person name="Sun H."/>
            <person name="Yadav J.S."/>
            <person name="Pangilinan J."/>
            <person name="Larsson K.H."/>
            <person name="Matsuura K."/>
            <person name="Barry K."/>
            <person name="Labutti K."/>
            <person name="Kuo R."/>
            <person name="Ohm R.A."/>
            <person name="Bhattacharya S.S."/>
            <person name="Shirouzu T."/>
            <person name="Yoshinaga Y."/>
            <person name="Martin F.M."/>
            <person name="Grigoriev I.V."/>
            <person name="Hibbett D.S."/>
        </authorList>
    </citation>
    <scope>NUCLEOTIDE SEQUENCE [LARGE SCALE GENOMIC DNA]</scope>
    <source>
        <strain evidence="3 4">TUFC12733</strain>
    </source>
</reference>
<comment type="similarity">
    <text evidence="1">Belongs to the phosphosulfolactate synthase family.</text>
</comment>
<sequence length="285" mass="31199">MPSPPHAQESPKVNGIPREQAGPSGPFSDRGGRSETDAMMELVRAYQINGENDRELLQALLKAKKGEEERKAAHSSLHNTVIRIRGTLSPPISRRAVSPPHLRELTSSVVSQSQVAASSTTGTGQHSHRSPREEETSPATDNLERQWLPSLSTVLCSLAGPEGEIHDVERIPPRIPRRAPLPTRAFSTIASRERSTSCPPARSSGFLSIPTEDWTEIIKLVNKHSLKPKPEVGIQWGAGGDASVEELNAGTRDLKWLIDRANLFLDTEAHMIMIESEGITENVEN</sequence>
<dbReference type="OrthoDB" id="47007at2759"/>
<dbReference type="PANTHER" id="PTHR48413:SF1">
    <property type="entry name" value="PROTEIN HEAT-STRESS-ASSOCIATED 32"/>
    <property type="match status" value="1"/>
</dbReference>
<feature type="region of interest" description="Disordered" evidence="2">
    <location>
        <begin position="105"/>
        <end position="144"/>
    </location>
</feature>
<accession>A0A167PKN9</accession>
<dbReference type="InterPro" id="IPR013785">
    <property type="entry name" value="Aldolase_TIM"/>
</dbReference>
<dbReference type="PANTHER" id="PTHR48413">
    <property type="match status" value="1"/>
</dbReference>
<keyword evidence="4" id="KW-1185">Reference proteome</keyword>
<evidence type="ECO:0000256" key="2">
    <source>
        <dbReference type="SAM" id="MobiDB-lite"/>
    </source>
</evidence>
<organism evidence="3 4">
    <name type="scientific">Calocera viscosa (strain TUFC12733)</name>
    <dbReference type="NCBI Taxonomy" id="1330018"/>
    <lineage>
        <taxon>Eukaryota</taxon>
        <taxon>Fungi</taxon>
        <taxon>Dikarya</taxon>
        <taxon>Basidiomycota</taxon>
        <taxon>Agaricomycotina</taxon>
        <taxon>Dacrymycetes</taxon>
        <taxon>Dacrymycetales</taxon>
        <taxon>Dacrymycetaceae</taxon>
        <taxon>Calocera</taxon>
    </lineage>
</organism>
<feature type="compositionally biased region" description="Low complexity" evidence="2">
    <location>
        <begin position="106"/>
        <end position="124"/>
    </location>
</feature>
<dbReference type="SUPFAM" id="SSF102110">
    <property type="entry name" value="(2r)-phospho-3-sulfolactate synthase ComA"/>
    <property type="match status" value="1"/>
</dbReference>
<dbReference type="Gene3D" id="3.20.20.70">
    <property type="entry name" value="Aldolase class I"/>
    <property type="match status" value="1"/>
</dbReference>
<evidence type="ECO:0000256" key="1">
    <source>
        <dbReference type="ARBA" id="ARBA00010424"/>
    </source>
</evidence>
<dbReference type="EMBL" id="KV417274">
    <property type="protein sequence ID" value="KZO98897.1"/>
    <property type="molecule type" value="Genomic_DNA"/>
</dbReference>